<keyword evidence="1" id="KW-0175">Coiled coil</keyword>
<dbReference type="Proteomes" id="UP001281761">
    <property type="component" value="Unassembled WGS sequence"/>
</dbReference>
<sequence length="2530" mass="287273">MEQSGIQPSLAPHTSAPDYVAIVADQWEHDNTQCAINELVRLEVNLVDHDPNDEGRDKQLDVDQAQYDQILGSLKQQKVPLRVIRSEIAKRLKEILAELKEKLKRKQQSEANNTIVDSQSYTITLTKSILRDFSPHFKDHLKKPINTFRFLQDGHIFFSKNWLKNHRSAILSTPLLFRPIYNVILHRLLNYILKHFADAQNPSKGHPGAVFFITGDQGIGKTSLMLLLMSALSELSINFLYREGSGRDFHTVYHTVDKYGKVEFIQKVEMKPNTPCFIHILDDCLPVYCIEPNHLYIIFTSPDKDRLAIGANSRLIRCFFRLPTFSLAEDAVAMVGCTPTVPFALLSPEDMELHAEEQKTLISIEREKGRRARQLPFESEALTLTSEQQSAKDFLKAMANSTVRMTSNWTEFMANLVARLYSNANLTPEQCDALDQFLIGVTVEHDWNAIVALLITGITPTLSQMEDTTDSIVTHFRMCVGHQATIDSFFLSLYQTVLDTRSLPNENRFNMILDRWISHLDVHTRPHDKEAPIVKDLLIQLMLSDWNKQETVSETCQEEESDWEELNLEVEKQKTDALFDFVLKHIRPHHDAQPQVDRVAARIQETLMSDQSPTENFVIKQLNELRITSTAQDADDDSLATQLKNLKERFEEPNKPDRETRRILLRKVEEIRVHHHGDNKELRTILLDTLIDILITPPSYDSSQLVLQSLFASTESINHMDHTILRIICSLLTESDEQDSDEAQLLFIVEELVKHLRFTEGTELSSCSNVTYLPSHHRKLAQIACDLLTTIVDPEHKTATDRLETVKEEIRDVRDHLSFMRLMDSFFIIARNMNILVTPHSILKGLSERAEETPDLSLDEERQNVFSINLRDDGLREWIQTATETILDLNDTPETDCVKNNKDSTTKQMQLEERVVDTVISSILGNVNEIINKFNENRVQSEGSVVTSKWLAVVRSMMTSILFLIDAGIHRREILTRCDGLGAMLTTVYETHNSHLQRVADYPMTGDQMKKGVGDDENAADYVNDFTIISQHHYPEHTQSNCGKTSTVFDMPSLNELQLPRTLQMNPASQDRLERMSIALFARNLLWFLEVEEDLPFDGNNYVAQFFNDFLYALNPEDVVHRSFVDFMNATGLLSQQNFGLEHDEFKKRLEDEQAAEESGTRTLQMMWQAHSLRSPTSPQVRSIAYTHPYQPSSPSFQQLQTPLCGVCLLLWASTELLLRAARGSASPQSGDENAISCLNVARTSVFGPSPRWLTSTDVRTNFGLSFLWDGVKKSETTLTLRKVTQSYPFSLMGFDTEHVLFENNFDVAWNDVIAQVPVLSDPTKEKVQPTHMNAIYSMMTKKTALAIEKMKSQISFLPVSLSVDLIIQSEVVSAVVRLEYQSYYEEFRKLQEAKRLFNLPIFLETPLLCVSFLLNFPTPISVSTAASSFQHKLLRKRKCGKLWRYSPVLETTATIVTSIPALTFPNLSNRSVNGTTFPYTLSKTDRGKTDFYCKDLQRMDGSFAGIDSLIVSRGSDEGSETIFMPIQTTFSRTHSLLDHGVVQIQQLLFQTMRHLEPFEGVVALYNCAAKPEDPFSTSQEEAMLPSQTGILGFHMVSSLLKFGDNVLTHMPSILRHRDNPLVTTSTEPQPTMSTHSITEKLLANLPPYPTFSKTFNPWKTTLPTVINPNDPNFILPFRWYHFYFFSLKTSAIGSFHLLEVTKITDDEKKTKDWRDGMIRRTIHELHRIGIGPDDLGETEKERIETFSSFLLSTAISCRRNELIDPNSTSTTGTDDADFVELIQAIVGTDKSETIKTLLPSLSCITSTMTSSIDDERLGVLDSLCGHPSIEARLHTVHRVMTIFALKRSRNPAQLYLSLLQSKKDGGEFRVPARSNLSAILHCGTVLLDHLTTSSSPPSEPPPRSRALRIPLHSYVLAKYGFSDSIPALYEFKQGQLRKEVTNVVPAPLNQWHPCRVVIDPSLLPLHISQAESLSLFTTFIHRLFDNPFIPVTTSLSTDFPHHQHDGTFLLSQIRKIENILTSLNLEEKPAMRALVSKLSAIEQPEQASAVFPLLPTIRLSLRRDPLPRSRYFRQRKPLSSDQMKELLTAIKSIESAAQQPILVFARAGSDFFKPTNRPSEFILDTETESRPFPIPFSTTYKEMELQEEMKQVFKPLTQLLPTRFLEGRPELTPPQNQPKMEQGETSSSKDESENVIGRTTNATILDLAKTWKTPLFVFVVDEDPSSQPTLPMSLLSSEDNIRCGMMRQRSLADILWILFLTRISREVMALPLNTKVDLTDFTSSVIPFFANAFLKTGLVQRESAELIPHKYAELFPSLPDALVPLESTPHLKTSITLSSVGLELLVLSYPKLNAHTHVLPLTHLLLLYPSRQAGESRLDLLIHHPSPEIVLITLARYFELLHSKIQKTTLEDVIKSGFTPTKVGTNLLHAFYLIIEHEHPNASVEQLFKSIKAILDLIKRPFFDTAHEETLQVLKHRVEELIDAHAQDKNRLDTLGIVYAWVISLLGKLDETPATNESLLVMEEDKNAK</sequence>
<dbReference type="InterPro" id="IPR027417">
    <property type="entry name" value="P-loop_NTPase"/>
</dbReference>
<evidence type="ECO:0000256" key="1">
    <source>
        <dbReference type="SAM" id="Coils"/>
    </source>
</evidence>
<accession>A0ABQ9X3E9</accession>
<organism evidence="3 4">
    <name type="scientific">Blattamonas nauphoetae</name>
    <dbReference type="NCBI Taxonomy" id="2049346"/>
    <lineage>
        <taxon>Eukaryota</taxon>
        <taxon>Metamonada</taxon>
        <taxon>Preaxostyla</taxon>
        <taxon>Oxymonadida</taxon>
        <taxon>Blattamonas</taxon>
    </lineage>
</organism>
<name>A0ABQ9X3E9_9EUKA</name>
<reference evidence="3 4" key="1">
    <citation type="journal article" date="2022" name="bioRxiv">
        <title>Genomics of Preaxostyla Flagellates Illuminates Evolutionary Transitions and the Path Towards Mitochondrial Loss.</title>
        <authorList>
            <person name="Novak L.V.F."/>
            <person name="Treitli S.C."/>
            <person name="Pyrih J."/>
            <person name="Halakuc P."/>
            <person name="Pipaliya S.V."/>
            <person name="Vacek V."/>
            <person name="Brzon O."/>
            <person name="Soukal P."/>
            <person name="Eme L."/>
            <person name="Dacks J.B."/>
            <person name="Karnkowska A."/>
            <person name="Elias M."/>
            <person name="Hampl V."/>
        </authorList>
    </citation>
    <scope>NUCLEOTIDE SEQUENCE [LARGE SCALE GENOMIC DNA]</scope>
    <source>
        <strain evidence="3">NAU3</strain>
        <tissue evidence="3">Gut</tissue>
    </source>
</reference>
<gene>
    <name evidence="3" type="ORF">BLNAU_20227</name>
</gene>
<proteinExistence type="predicted"/>
<evidence type="ECO:0000256" key="2">
    <source>
        <dbReference type="SAM" id="MobiDB-lite"/>
    </source>
</evidence>
<comment type="caution">
    <text evidence="3">The sequence shown here is derived from an EMBL/GenBank/DDBJ whole genome shotgun (WGS) entry which is preliminary data.</text>
</comment>
<evidence type="ECO:0000313" key="4">
    <source>
        <dbReference type="Proteomes" id="UP001281761"/>
    </source>
</evidence>
<dbReference type="EMBL" id="JARBJD010000282">
    <property type="protein sequence ID" value="KAK2944830.1"/>
    <property type="molecule type" value="Genomic_DNA"/>
</dbReference>
<feature type="compositionally biased region" description="Polar residues" evidence="2">
    <location>
        <begin position="2178"/>
        <end position="2187"/>
    </location>
</feature>
<protein>
    <submittedName>
        <fullName evidence="3">Uncharacterized protein</fullName>
    </submittedName>
</protein>
<keyword evidence="4" id="KW-1185">Reference proteome</keyword>
<feature type="region of interest" description="Disordered" evidence="2">
    <location>
        <begin position="2167"/>
        <end position="2196"/>
    </location>
</feature>
<dbReference type="SUPFAM" id="SSF52540">
    <property type="entry name" value="P-loop containing nucleoside triphosphate hydrolases"/>
    <property type="match status" value="1"/>
</dbReference>
<evidence type="ECO:0000313" key="3">
    <source>
        <dbReference type="EMBL" id="KAK2944830.1"/>
    </source>
</evidence>
<feature type="coiled-coil region" evidence="1">
    <location>
        <begin position="85"/>
        <end position="112"/>
    </location>
</feature>